<keyword evidence="3" id="KW-1185">Reference proteome</keyword>
<proteinExistence type="predicted"/>
<dbReference type="GO" id="GO:0055028">
    <property type="term" value="C:cortical microtubule"/>
    <property type="evidence" value="ECO:0007669"/>
    <property type="project" value="TreeGrafter"/>
</dbReference>
<name>A0AAQ3KNK5_9LILI</name>
<dbReference type="GO" id="GO:0043622">
    <property type="term" value="P:cortical microtubule organization"/>
    <property type="evidence" value="ECO:0007669"/>
    <property type="project" value="TreeGrafter"/>
</dbReference>
<dbReference type="PANTHER" id="PTHR31949:SF6">
    <property type="entry name" value="DUF4005 DOMAIN-CONTAINING PROTEIN"/>
    <property type="match status" value="1"/>
</dbReference>
<reference evidence="2 3" key="1">
    <citation type="submission" date="2023-10" db="EMBL/GenBank/DDBJ databases">
        <title>Chromosome-scale genome assembly provides insights into flower coloration mechanisms of Canna indica.</title>
        <authorList>
            <person name="Li C."/>
        </authorList>
    </citation>
    <scope>NUCLEOTIDE SEQUENCE [LARGE SCALE GENOMIC DNA]</scope>
    <source>
        <tissue evidence="2">Flower</tissue>
    </source>
</reference>
<organism evidence="2 3">
    <name type="scientific">Canna indica</name>
    <name type="common">Indian-shot</name>
    <dbReference type="NCBI Taxonomy" id="4628"/>
    <lineage>
        <taxon>Eukaryota</taxon>
        <taxon>Viridiplantae</taxon>
        <taxon>Streptophyta</taxon>
        <taxon>Embryophyta</taxon>
        <taxon>Tracheophyta</taxon>
        <taxon>Spermatophyta</taxon>
        <taxon>Magnoliopsida</taxon>
        <taxon>Liliopsida</taxon>
        <taxon>Zingiberales</taxon>
        <taxon>Cannaceae</taxon>
        <taxon>Canna</taxon>
    </lineage>
</organism>
<feature type="region of interest" description="Disordered" evidence="1">
    <location>
        <begin position="121"/>
        <end position="201"/>
    </location>
</feature>
<dbReference type="AlphaFoldDB" id="A0AAQ3KNK5"/>
<evidence type="ECO:0000256" key="1">
    <source>
        <dbReference type="SAM" id="MobiDB-lite"/>
    </source>
</evidence>
<evidence type="ECO:0000313" key="3">
    <source>
        <dbReference type="Proteomes" id="UP001327560"/>
    </source>
</evidence>
<dbReference type="PANTHER" id="PTHR31949">
    <property type="entry name" value="GASTRIC MUCIN-LIKE PROTEIN"/>
    <property type="match status" value="1"/>
</dbReference>
<accession>A0AAQ3KNK5</accession>
<feature type="region of interest" description="Disordered" evidence="1">
    <location>
        <begin position="1"/>
        <end position="21"/>
    </location>
</feature>
<sequence length="320" mass="35903">MSSRHREVNNSSAKTRREKKQDEDLLLFREMFKREKERNLSLLQQESVELEPGQGTYQLHKIPLGKKDFLFTESSKNDYDWLKTPPATPLFPSLEMEVNDPNMVFHREIPLLHPFKPSRFKDKSEAAKPAPKPPTSKSASSSQSVTPKKGSNSLSRETAFLQEPITSSAKTKQATLSSNKRSNLPANTTKHLTARPRTPPPIQGFLDMPRANLIASALIVQGKESSGKPRETSCSSRAARDQEVEIVMQGKKNLAMKGRNNGTKEPAVVEKVLNVRRVADGEKDPKPKITNGVWKVFGKFKSRDSQCAKMHGCQEHSRCT</sequence>
<feature type="compositionally biased region" description="Low complexity" evidence="1">
    <location>
        <begin position="135"/>
        <end position="149"/>
    </location>
</feature>
<evidence type="ECO:0000313" key="2">
    <source>
        <dbReference type="EMBL" id="WOL11524.1"/>
    </source>
</evidence>
<dbReference type="EMBL" id="CP136895">
    <property type="protein sequence ID" value="WOL11524.1"/>
    <property type="molecule type" value="Genomic_DNA"/>
</dbReference>
<dbReference type="Proteomes" id="UP001327560">
    <property type="component" value="Chromosome 6"/>
</dbReference>
<feature type="compositionally biased region" description="Polar residues" evidence="1">
    <location>
        <begin position="164"/>
        <end position="191"/>
    </location>
</feature>
<protein>
    <submittedName>
        <fullName evidence="2">Uncharacterized protein</fullName>
    </submittedName>
</protein>
<gene>
    <name evidence="2" type="ORF">Cni_G20287</name>
</gene>